<keyword evidence="3" id="KW-1185">Reference proteome</keyword>
<evidence type="ECO:0000313" key="2">
    <source>
        <dbReference type="EMBL" id="GAA4235756.1"/>
    </source>
</evidence>
<accession>A0ABP8C8V2</accession>
<gene>
    <name evidence="2" type="ORF">GCM10022254_43730</name>
</gene>
<dbReference type="RefSeq" id="WP_344899483.1">
    <property type="nucleotide sequence ID" value="NZ_BAABAS010000015.1"/>
</dbReference>
<dbReference type="EMBL" id="BAABAS010000015">
    <property type="protein sequence ID" value="GAA4235756.1"/>
    <property type="molecule type" value="Genomic_DNA"/>
</dbReference>
<organism evidence="2 3">
    <name type="scientific">Actinomadura meridiana</name>
    <dbReference type="NCBI Taxonomy" id="559626"/>
    <lineage>
        <taxon>Bacteria</taxon>
        <taxon>Bacillati</taxon>
        <taxon>Actinomycetota</taxon>
        <taxon>Actinomycetes</taxon>
        <taxon>Streptosporangiales</taxon>
        <taxon>Thermomonosporaceae</taxon>
        <taxon>Actinomadura</taxon>
    </lineage>
</organism>
<dbReference type="Pfam" id="PF13560">
    <property type="entry name" value="HTH_31"/>
    <property type="match status" value="1"/>
</dbReference>
<feature type="domain" description="HTH cro/C1-type" evidence="1">
    <location>
        <begin position="15"/>
        <end position="70"/>
    </location>
</feature>
<protein>
    <submittedName>
        <fullName evidence="2">Helix-turn-helix transcriptional regulator</fullName>
    </submittedName>
</protein>
<reference evidence="3" key="1">
    <citation type="journal article" date="2019" name="Int. J. Syst. Evol. Microbiol.">
        <title>The Global Catalogue of Microorganisms (GCM) 10K type strain sequencing project: providing services to taxonomists for standard genome sequencing and annotation.</title>
        <authorList>
            <consortium name="The Broad Institute Genomics Platform"/>
            <consortium name="The Broad Institute Genome Sequencing Center for Infectious Disease"/>
            <person name="Wu L."/>
            <person name="Ma J."/>
        </authorList>
    </citation>
    <scope>NUCLEOTIDE SEQUENCE [LARGE SCALE GENOMIC DNA]</scope>
    <source>
        <strain evidence="3">JCM 17440</strain>
    </source>
</reference>
<dbReference type="InterPro" id="IPR010982">
    <property type="entry name" value="Lambda_DNA-bd_dom_sf"/>
</dbReference>
<dbReference type="SUPFAM" id="SSF47413">
    <property type="entry name" value="lambda repressor-like DNA-binding domains"/>
    <property type="match status" value="1"/>
</dbReference>
<comment type="caution">
    <text evidence="2">The sequence shown here is derived from an EMBL/GenBank/DDBJ whole genome shotgun (WGS) entry which is preliminary data.</text>
</comment>
<sequence>MTSPAQQAKEAFGTHLRDIRKDAGLSGRRLAELTRWHYTKISRVEHGKQGLSDADIRAWCSACDADEQVPDLIAQARAVETMYREWRKQARSGLRRLQEAIEPLYARTTLFRVHEHWSIPGLLQTSTYSTESMAYWARLLDLPDDREAATAARLMRQRILRNGDHRFAFLLAEQALRSRIGSVETMLEQLDRVIAAMALPNVSIGIIPASAGMGAHTQTAFWIFDDELVKVETLTAALDITRAEEIAIYATVFAEMRHAALLGDDARELILQVRDEMLQQSATS</sequence>
<dbReference type="InterPro" id="IPR043917">
    <property type="entry name" value="DUF5753"/>
</dbReference>
<dbReference type="Proteomes" id="UP001501710">
    <property type="component" value="Unassembled WGS sequence"/>
</dbReference>
<proteinExistence type="predicted"/>
<name>A0ABP8C8V2_9ACTN</name>
<dbReference type="Pfam" id="PF19054">
    <property type="entry name" value="DUF5753"/>
    <property type="match status" value="1"/>
</dbReference>
<dbReference type="InterPro" id="IPR001387">
    <property type="entry name" value="Cro/C1-type_HTH"/>
</dbReference>
<evidence type="ECO:0000313" key="3">
    <source>
        <dbReference type="Proteomes" id="UP001501710"/>
    </source>
</evidence>
<dbReference type="Gene3D" id="1.10.260.40">
    <property type="entry name" value="lambda repressor-like DNA-binding domains"/>
    <property type="match status" value="1"/>
</dbReference>
<dbReference type="CDD" id="cd00093">
    <property type="entry name" value="HTH_XRE"/>
    <property type="match status" value="1"/>
</dbReference>
<evidence type="ECO:0000259" key="1">
    <source>
        <dbReference type="SMART" id="SM00530"/>
    </source>
</evidence>
<dbReference type="SMART" id="SM00530">
    <property type="entry name" value="HTH_XRE"/>
    <property type="match status" value="1"/>
</dbReference>